<feature type="modified residue" description="4-aspartylphosphate" evidence="2">
    <location>
        <position position="62"/>
    </location>
</feature>
<dbReference type="PRINTS" id="PR00038">
    <property type="entry name" value="HTHLUXR"/>
</dbReference>
<evidence type="ECO:0008006" key="7">
    <source>
        <dbReference type="Google" id="ProtNLM"/>
    </source>
</evidence>
<dbReference type="InterPro" id="IPR000792">
    <property type="entry name" value="Tscrpt_reg_LuxR_C"/>
</dbReference>
<feature type="domain" description="HTH luxR-type" evidence="3">
    <location>
        <begin position="147"/>
        <end position="212"/>
    </location>
</feature>
<comment type="caution">
    <text evidence="5">The sequence shown here is derived from an EMBL/GenBank/DDBJ whole genome shotgun (WGS) entry which is preliminary data.</text>
</comment>
<dbReference type="PROSITE" id="PS50110">
    <property type="entry name" value="RESPONSE_REGULATORY"/>
    <property type="match status" value="1"/>
</dbReference>
<dbReference type="SMART" id="SM00421">
    <property type="entry name" value="HTH_LUXR"/>
    <property type="match status" value="1"/>
</dbReference>
<dbReference type="InterPro" id="IPR058245">
    <property type="entry name" value="NreC/VraR/RcsB-like_REC"/>
</dbReference>
<dbReference type="OrthoDB" id="9805444at2"/>
<dbReference type="InterPro" id="IPR036388">
    <property type="entry name" value="WH-like_DNA-bd_sf"/>
</dbReference>
<dbReference type="Gene3D" id="3.40.50.2300">
    <property type="match status" value="1"/>
</dbReference>
<dbReference type="RefSeq" id="WP_094408600.1">
    <property type="nucleotide sequence ID" value="NZ_BMJZ01000004.1"/>
</dbReference>
<dbReference type="Pfam" id="PF00072">
    <property type="entry name" value="Response_reg"/>
    <property type="match status" value="1"/>
</dbReference>
<reference evidence="5 6" key="1">
    <citation type="submission" date="2017-07" db="EMBL/GenBank/DDBJ databases">
        <title>Elstera cyanobacteriorum sp. nov., a novel bacterium isolated from cyanobacterial aggregates in a eutrophic lake.</title>
        <authorList>
            <person name="Cai H."/>
        </authorList>
    </citation>
    <scope>NUCLEOTIDE SEQUENCE [LARGE SCALE GENOMIC DNA]</scope>
    <source>
        <strain evidence="5 6">TH019</strain>
    </source>
</reference>
<evidence type="ECO:0000256" key="1">
    <source>
        <dbReference type="ARBA" id="ARBA00022553"/>
    </source>
</evidence>
<feature type="domain" description="Response regulatory" evidence="4">
    <location>
        <begin position="4"/>
        <end position="127"/>
    </location>
</feature>
<evidence type="ECO:0000313" key="5">
    <source>
        <dbReference type="EMBL" id="OYQ19495.1"/>
    </source>
</evidence>
<dbReference type="AlphaFoldDB" id="A0A255XST1"/>
<dbReference type="GO" id="GO:0006355">
    <property type="term" value="P:regulation of DNA-templated transcription"/>
    <property type="evidence" value="ECO:0007669"/>
    <property type="project" value="InterPro"/>
</dbReference>
<dbReference type="GO" id="GO:0000160">
    <property type="term" value="P:phosphorelay signal transduction system"/>
    <property type="evidence" value="ECO:0007669"/>
    <property type="project" value="InterPro"/>
</dbReference>
<evidence type="ECO:0000256" key="2">
    <source>
        <dbReference type="PROSITE-ProRule" id="PRU00169"/>
    </source>
</evidence>
<gene>
    <name evidence="5" type="ORF">CHR90_08740</name>
</gene>
<evidence type="ECO:0000313" key="6">
    <source>
        <dbReference type="Proteomes" id="UP000216361"/>
    </source>
</evidence>
<dbReference type="PROSITE" id="PS50043">
    <property type="entry name" value="HTH_LUXR_2"/>
    <property type="match status" value="1"/>
</dbReference>
<dbReference type="InterPro" id="IPR001789">
    <property type="entry name" value="Sig_transdc_resp-reg_receiver"/>
</dbReference>
<keyword evidence="6" id="KW-1185">Reference proteome</keyword>
<proteinExistence type="predicted"/>
<evidence type="ECO:0000259" key="3">
    <source>
        <dbReference type="PROSITE" id="PS50043"/>
    </source>
</evidence>
<dbReference type="CDD" id="cd06170">
    <property type="entry name" value="LuxR_C_like"/>
    <property type="match status" value="1"/>
</dbReference>
<dbReference type="EMBL" id="NOXS01000031">
    <property type="protein sequence ID" value="OYQ19495.1"/>
    <property type="molecule type" value="Genomic_DNA"/>
</dbReference>
<protein>
    <recommendedName>
        <fullName evidence="7">DNA-binding response regulator</fullName>
    </recommendedName>
</protein>
<dbReference type="PANTHER" id="PTHR45566:SF1">
    <property type="entry name" value="HTH-TYPE TRANSCRIPTIONAL REGULATOR YHJB-RELATED"/>
    <property type="match status" value="1"/>
</dbReference>
<dbReference type="PANTHER" id="PTHR45566">
    <property type="entry name" value="HTH-TYPE TRANSCRIPTIONAL REGULATOR YHJB-RELATED"/>
    <property type="match status" value="1"/>
</dbReference>
<dbReference type="Proteomes" id="UP000216361">
    <property type="component" value="Unassembled WGS sequence"/>
</dbReference>
<sequence>MTPRFLIADDHPLVRAALGETLRRRWPEAEILEAADFDTVTGRLAPADPGAADTEIDLVLLDLTMPGSQGLMGLMLLRSHAPTVPVAVVSAQEDPETVRRALSFGAAAFIPKSASVEGIQDTIAAILRGESLPSEPPAQEAADDRDLYQRLATLSPQQLRVLAMIGEGKLNKQICFELGIAEQTVKAHASQIFRKLGVVSRTQAALVMNRLAPGGGV</sequence>
<dbReference type="SMART" id="SM00448">
    <property type="entry name" value="REC"/>
    <property type="match status" value="1"/>
</dbReference>
<organism evidence="5 6">
    <name type="scientific">Elstera cyanobacteriorum</name>
    <dbReference type="NCBI Taxonomy" id="2022747"/>
    <lineage>
        <taxon>Bacteria</taxon>
        <taxon>Pseudomonadati</taxon>
        <taxon>Pseudomonadota</taxon>
        <taxon>Alphaproteobacteria</taxon>
        <taxon>Rhodospirillales</taxon>
        <taxon>Rhodospirillaceae</taxon>
        <taxon>Elstera</taxon>
    </lineage>
</organism>
<dbReference type="CDD" id="cd17535">
    <property type="entry name" value="REC_NarL-like"/>
    <property type="match status" value="1"/>
</dbReference>
<dbReference type="InterPro" id="IPR051015">
    <property type="entry name" value="EvgA-like"/>
</dbReference>
<accession>A0A255XST1</accession>
<dbReference type="Gene3D" id="1.10.10.10">
    <property type="entry name" value="Winged helix-like DNA-binding domain superfamily/Winged helix DNA-binding domain"/>
    <property type="match status" value="1"/>
</dbReference>
<evidence type="ECO:0000259" key="4">
    <source>
        <dbReference type="PROSITE" id="PS50110"/>
    </source>
</evidence>
<keyword evidence="1 2" id="KW-0597">Phosphoprotein</keyword>
<dbReference type="SUPFAM" id="SSF52172">
    <property type="entry name" value="CheY-like"/>
    <property type="match status" value="1"/>
</dbReference>
<name>A0A255XST1_9PROT</name>
<dbReference type="Pfam" id="PF00196">
    <property type="entry name" value="GerE"/>
    <property type="match status" value="1"/>
</dbReference>
<dbReference type="InterPro" id="IPR011006">
    <property type="entry name" value="CheY-like_superfamily"/>
</dbReference>